<dbReference type="Gene3D" id="3.40.50.850">
    <property type="entry name" value="Isochorismatase-like"/>
    <property type="match status" value="1"/>
</dbReference>
<dbReference type="InterPro" id="IPR000868">
    <property type="entry name" value="Isochorismatase-like_dom"/>
</dbReference>
<dbReference type="PANTHER" id="PTHR43540">
    <property type="entry name" value="PEROXYUREIDOACRYLATE/UREIDOACRYLATE AMIDOHYDROLASE-RELATED"/>
    <property type="match status" value="1"/>
</dbReference>
<protein>
    <submittedName>
        <fullName evidence="4">Cysteine hydrolase</fullName>
    </submittedName>
</protein>
<name>A0AAP5BMS6_9BURK</name>
<feature type="domain" description="Isochorismatase-like" evidence="2">
    <location>
        <begin position="32"/>
        <end position="218"/>
    </location>
</feature>
<gene>
    <name evidence="4" type="ORF">NIE36_40285</name>
    <name evidence="3" type="ORF">OSB80_40380</name>
</gene>
<accession>A0AAP5BMS6</accession>
<organism evidence="4 6">
    <name type="scientific">Paraburkholderia madseniana</name>
    <dbReference type="NCBI Taxonomy" id="2599607"/>
    <lineage>
        <taxon>Bacteria</taxon>
        <taxon>Pseudomonadati</taxon>
        <taxon>Pseudomonadota</taxon>
        <taxon>Betaproteobacteria</taxon>
        <taxon>Burkholderiales</taxon>
        <taxon>Burkholderiaceae</taxon>
        <taxon>Paraburkholderia</taxon>
    </lineage>
</organism>
<dbReference type="PANTHER" id="PTHR43540:SF6">
    <property type="entry name" value="ISOCHORISMATASE-LIKE DOMAIN-CONTAINING PROTEIN"/>
    <property type="match status" value="1"/>
</dbReference>
<evidence type="ECO:0000313" key="3">
    <source>
        <dbReference type="EMBL" id="MCX4151552.1"/>
    </source>
</evidence>
<evidence type="ECO:0000256" key="1">
    <source>
        <dbReference type="ARBA" id="ARBA00022801"/>
    </source>
</evidence>
<dbReference type="InterPro" id="IPR050272">
    <property type="entry name" value="Isochorismatase-like_hydrls"/>
</dbReference>
<evidence type="ECO:0000259" key="2">
    <source>
        <dbReference type="Pfam" id="PF00857"/>
    </source>
</evidence>
<evidence type="ECO:0000313" key="4">
    <source>
        <dbReference type="EMBL" id="MDQ6413365.1"/>
    </source>
</evidence>
<dbReference type="AlphaFoldDB" id="A0AAP5BMS6"/>
<sequence>MHSIQIIPEVLKRTIANRGGQWAFESIDPKTTCHIVIDLQYGFMEEGALLEVPMARKIVPNVNAISRSLRAAGGMVAYTRWTYRADEPSVWPNWYQLGMSEKFSKALRETFVPGSHDHALWPELDAFPDDVVVDKTRFSAFTPDTCDLKSLLDQRGIDTVIISGTLTNSCCESTARDACQLNYKTIFVADATATFTDSEHNGTLNSLSPTYADIMTTDKVLSVILSSRSR</sequence>
<keyword evidence="5" id="KW-1185">Reference proteome</keyword>
<dbReference type="InterPro" id="IPR036380">
    <property type="entry name" value="Isochorismatase-like_sf"/>
</dbReference>
<dbReference type="Pfam" id="PF00857">
    <property type="entry name" value="Isochorismatase"/>
    <property type="match status" value="1"/>
</dbReference>
<dbReference type="RefSeq" id="WP_266261774.1">
    <property type="nucleotide sequence ID" value="NZ_JAMXWF010000057.1"/>
</dbReference>
<proteinExistence type="predicted"/>
<reference evidence="4" key="1">
    <citation type="submission" date="2022-06" db="EMBL/GenBank/DDBJ databases">
        <title>PHB producers.</title>
        <authorList>
            <person name="Besaury L."/>
        </authorList>
    </citation>
    <scope>NUCLEOTIDE SEQUENCE</scope>
    <source>
        <strain evidence="4 5">SEWS6</strain>
    </source>
</reference>
<dbReference type="GO" id="GO:0016787">
    <property type="term" value="F:hydrolase activity"/>
    <property type="evidence" value="ECO:0007669"/>
    <property type="project" value="UniProtKB-KW"/>
</dbReference>
<dbReference type="EMBL" id="JAPKHW010000057">
    <property type="protein sequence ID" value="MCX4151552.1"/>
    <property type="molecule type" value="Genomic_DNA"/>
</dbReference>
<evidence type="ECO:0000313" key="5">
    <source>
        <dbReference type="Proteomes" id="UP001209412"/>
    </source>
</evidence>
<dbReference type="CDD" id="cd00431">
    <property type="entry name" value="cysteine_hydrolases"/>
    <property type="match status" value="1"/>
</dbReference>
<keyword evidence="1 4" id="KW-0378">Hydrolase</keyword>
<dbReference type="EMBL" id="JAMXWF010000057">
    <property type="protein sequence ID" value="MDQ6413365.1"/>
    <property type="molecule type" value="Genomic_DNA"/>
</dbReference>
<dbReference type="Proteomes" id="UP001242288">
    <property type="component" value="Unassembled WGS sequence"/>
</dbReference>
<dbReference type="Proteomes" id="UP001209412">
    <property type="component" value="Unassembled WGS sequence"/>
</dbReference>
<evidence type="ECO:0000313" key="6">
    <source>
        <dbReference type="Proteomes" id="UP001242288"/>
    </source>
</evidence>
<dbReference type="SUPFAM" id="SSF52499">
    <property type="entry name" value="Isochorismatase-like hydrolases"/>
    <property type="match status" value="1"/>
</dbReference>
<comment type="caution">
    <text evidence="4">The sequence shown here is derived from an EMBL/GenBank/DDBJ whole genome shotgun (WGS) entry which is preliminary data.</text>
</comment>